<evidence type="ECO:0000256" key="3">
    <source>
        <dbReference type="ARBA" id="ARBA00022452"/>
    </source>
</evidence>
<feature type="signal peptide" evidence="13">
    <location>
        <begin position="1"/>
        <end position="22"/>
    </location>
</feature>
<feature type="domain" description="TonB-dependent receptor plug" evidence="15">
    <location>
        <begin position="46"/>
        <end position="153"/>
    </location>
</feature>
<evidence type="ECO:0000256" key="5">
    <source>
        <dbReference type="ARBA" id="ARBA00022692"/>
    </source>
</evidence>
<dbReference type="EMBL" id="CP049109">
    <property type="protein sequence ID" value="QIG81687.1"/>
    <property type="molecule type" value="Genomic_DNA"/>
</dbReference>
<accession>A0A6G6YA47</accession>
<dbReference type="PANTHER" id="PTHR32552">
    <property type="entry name" value="FERRICHROME IRON RECEPTOR-RELATED"/>
    <property type="match status" value="1"/>
</dbReference>
<evidence type="ECO:0000256" key="2">
    <source>
        <dbReference type="ARBA" id="ARBA00022448"/>
    </source>
</evidence>
<dbReference type="InterPro" id="IPR000531">
    <property type="entry name" value="Beta-barrel_TonB"/>
</dbReference>
<dbReference type="Pfam" id="PF00593">
    <property type="entry name" value="TonB_dep_Rec_b-barrel"/>
    <property type="match status" value="1"/>
</dbReference>
<keyword evidence="3 11" id="KW-1134">Transmembrane beta strand</keyword>
<dbReference type="InterPro" id="IPR039426">
    <property type="entry name" value="TonB-dep_rcpt-like"/>
</dbReference>
<dbReference type="GO" id="GO:0006826">
    <property type="term" value="P:iron ion transport"/>
    <property type="evidence" value="ECO:0007669"/>
    <property type="project" value="UniProtKB-KW"/>
</dbReference>
<keyword evidence="5 11" id="KW-0812">Transmembrane</keyword>
<evidence type="ECO:0000256" key="13">
    <source>
        <dbReference type="SAM" id="SignalP"/>
    </source>
</evidence>
<keyword evidence="4" id="KW-0410">Iron transport</keyword>
<comment type="similarity">
    <text evidence="11 12">Belongs to the TonB-dependent receptor family.</text>
</comment>
<keyword evidence="2 11" id="KW-0813">Transport</keyword>
<evidence type="ECO:0000256" key="4">
    <source>
        <dbReference type="ARBA" id="ARBA00022496"/>
    </source>
</evidence>
<keyword evidence="9 11" id="KW-0472">Membrane</keyword>
<evidence type="ECO:0000256" key="7">
    <source>
        <dbReference type="ARBA" id="ARBA00023065"/>
    </source>
</evidence>
<evidence type="ECO:0000256" key="9">
    <source>
        <dbReference type="ARBA" id="ARBA00023136"/>
    </source>
</evidence>
<evidence type="ECO:0000256" key="10">
    <source>
        <dbReference type="ARBA" id="ARBA00023237"/>
    </source>
</evidence>
<evidence type="ECO:0000256" key="11">
    <source>
        <dbReference type="PROSITE-ProRule" id="PRU01360"/>
    </source>
</evidence>
<organism evidence="16 17">
    <name type="scientific">Stakelama tenebrarum</name>
    <dbReference type="NCBI Taxonomy" id="2711215"/>
    <lineage>
        <taxon>Bacteria</taxon>
        <taxon>Pseudomonadati</taxon>
        <taxon>Pseudomonadota</taxon>
        <taxon>Alphaproteobacteria</taxon>
        <taxon>Sphingomonadales</taxon>
        <taxon>Sphingomonadaceae</taxon>
        <taxon>Stakelama</taxon>
    </lineage>
</organism>
<dbReference type="Pfam" id="PF07715">
    <property type="entry name" value="Plug"/>
    <property type="match status" value="1"/>
</dbReference>
<feature type="chain" id="PRO_5026018286" evidence="13">
    <location>
        <begin position="23"/>
        <end position="755"/>
    </location>
</feature>
<keyword evidence="13" id="KW-0732">Signal</keyword>
<comment type="subcellular location">
    <subcellularLocation>
        <location evidence="1 11">Cell outer membrane</location>
        <topology evidence="1 11">Multi-pass membrane protein</topology>
    </subcellularLocation>
</comment>
<dbReference type="GO" id="GO:0009279">
    <property type="term" value="C:cell outer membrane"/>
    <property type="evidence" value="ECO:0007669"/>
    <property type="project" value="UniProtKB-SubCell"/>
</dbReference>
<evidence type="ECO:0000256" key="1">
    <source>
        <dbReference type="ARBA" id="ARBA00004571"/>
    </source>
</evidence>
<keyword evidence="16" id="KW-0675">Receptor</keyword>
<name>A0A6G6YA47_9SPHN</name>
<dbReference type="KEGG" id="spzr:G5C33_00225"/>
<keyword evidence="8 12" id="KW-0798">TonB box</keyword>
<keyword evidence="6" id="KW-0408">Iron</keyword>
<dbReference type="InterPro" id="IPR012910">
    <property type="entry name" value="Plug_dom"/>
</dbReference>
<evidence type="ECO:0000313" key="16">
    <source>
        <dbReference type="EMBL" id="QIG81687.1"/>
    </source>
</evidence>
<dbReference type="Proteomes" id="UP000501568">
    <property type="component" value="Chromosome"/>
</dbReference>
<proteinExistence type="inferred from homology"/>
<dbReference type="InterPro" id="IPR036942">
    <property type="entry name" value="Beta-barrel_TonB_sf"/>
</dbReference>
<sequence length="755" mass="82504">MLRSASATTVIALAAASGSAFAQEAPGDPVEGEAIIVKGEKVDRSIQETTTSVSVTTAEQIAEQNIVSVQDIYNRTANMSETYGSYGFTIRGMSNRGVSGGGNGALATVYVDGAPMPTTVLHAAPSDTWDVEQVEILRGPQSTLQGLNALAGTVMIRTRTPGFDWDARAQVRAAEGDRYQLSAAGGGPLIADQLAFRVSADYRDERGFIYNPTRDAYEDQLQQINLRGKLRWTPEALPGFEAQLGFTHFDREGGYYYVYSDLGTPDPFEDRLNFSNVDNKIDSQVDIATAELRYDISPALSLTSVTSWNDVHEDGLYDGEGTAVDMGYGAQDRDYTTLTQELRLGYENDWLTGLFGLFYYDRDQTIATDSRTLVPVPQQTGIDLLVSQGGLDVATATYVVSQYVAAMPNIIVDYESNSPSNVRTMAVFGDVRVALTDRLSLIAGFRYDHERLRIEVNQTATNAGTLPDPAAFGPLAPAVAGLNQGVLGLVAQAANSTPETERSFDAFLPKGGLRYEWTDDLSTAFVVQRGYRSGGTSSNTARSLEVPYDPEYTWNYELSMRSQWLDGRLTLNANAFYVDWTDQQINVFFGLNSYDFNTVNAGKSHVYGFEVETNHYVSRNFDWYASVGHVVSEFDEFSVSQGSTQDDLTGSEFPYAPRWTVAGGVNGRFGPIVANVNASYRSGLYSSAGVDQAQVRLDSRTLVNAKISYDGGAWTAYVFADNLFDEEYIQYVNTVFNQGILGEPQVFGAGLTVGF</sequence>
<dbReference type="SUPFAM" id="SSF56935">
    <property type="entry name" value="Porins"/>
    <property type="match status" value="1"/>
</dbReference>
<feature type="domain" description="TonB-dependent receptor-like beta-barrel" evidence="14">
    <location>
        <begin position="260"/>
        <end position="723"/>
    </location>
</feature>
<evidence type="ECO:0000259" key="15">
    <source>
        <dbReference type="Pfam" id="PF07715"/>
    </source>
</evidence>
<evidence type="ECO:0000259" key="14">
    <source>
        <dbReference type="Pfam" id="PF00593"/>
    </source>
</evidence>
<evidence type="ECO:0000313" key="17">
    <source>
        <dbReference type="Proteomes" id="UP000501568"/>
    </source>
</evidence>
<dbReference type="Gene3D" id="2.40.170.20">
    <property type="entry name" value="TonB-dependent receptor, beta-barrel domain"/>
    <property type="match status" value="1"/>
</dbReference>
<keyword evidence="17" id="KW-1185">Reference proteome</keyword>
<keyword evidence="7" id="KW-0406">Ion transport</keyword>
<keyword evidence="10 11" id="KW-0998">Cell outer membrane</keyword>
<evidence type="ECO:0000256" key="8">
    <source>
        <dbReference type="ARBA" id="ARBA00023077"/>
    </source>
</evidence>
<dbReference type="PANTHER" id="PTHR32552:SF81">
    <property type="entry name" value="TONB-DEPENDENT OUTER MEMBRANE RECEPTOR"/>
    <property type="match status" value="1"/>
</dbReference>
<evidence type="ECO:0000256" key="6">
    <source>
        <dbReference type="ARBA" id="ARBA00023004"/>
    </source>
</evidence>
<evidence type="ECO:0000256" key="12">
    <source>
        <dbReference type="RuleBase" id="RU003357"/>
    </source>
</evidence>
<dbReference type="AlphaFoldDB" id="A0A6G6YA47"/>
<gene>
    <name evidence="16" type="ORF">G5C33_00225</name>
</gene>
<reference evidence="16 17" key="1">
    <citation type="submission" date="2020-02" db="EMBL/GenBank/DDBJ databases">
        <authorList>
            <person name="Zheng R.K."/>
            <person name="Sun C.M."/>
        </authorList>
    </citation>
    <scope>NUCLEOTIDE SEQUENCE [LARGE SCALE GENOMIC DNA]</scope>
    <source>
        <strain evidence="17">zrk23</strain>
    </source>
</reference>
<dbReference type="PROSITE" id="PS52016">
    <property type="entry name" value="TONB_DEPENDENT_REC_3"/>
    <property type="match status" value="1"/>
</dbReference>
<protein>
    <submittedName>
        <fullName evidence="16">TonB-dependent receptor</fullName>
    </submittedName>
</protein>